<keyword evidence="15 19" id="KW-0520">NAD</keyword>
<comment type="caution">
    <text evidence="19">Lacks conserved residue(s) required for the propagation of feature annotation.</text>
</comment>
<dbReference type="Pfam" id="PF01761">
    <property type="entry name" value="DHQ_synthase"/>
    <property type="match status" value="1"/>
</dbReference>
<dbReference type="InterPro" id="IPR016037">
    <property type="entry name" value="DHQ_synth_AroB"/>
</dbReference>
<proteinExistence type="inferred from homology"/>
<protein>
    <recommendedName>
        <fullName evidence="9 19">3-dehydroquinate synthase</fullName>
        <shortName evidence="19">DHQS</shortName>
        <ecNumber evidence="8 19">4.2.3.4</ecNumber>
    </recommendedName>
</protein>
<dbReference type="GO" id="GO:0046872">
    <property type="term" value="F:metal ion binding"/>
    <property type="evidence" value="ECO:0007669"/>
    <property type="project" value="UniProtKB-KW"/>
</dbReference>
<comment type="similarity">
    <text evidence="7 19">Belongs to the sugar phosphate cyclases superfamily. Dehydroquinate synthase family.</text>
</comment>
<evidence type="ECO:0000259" key="21">
    <source>
        <dbReference type="Pfam" id="PF24621"/>
    </source>
</evidence>
<sequence length="363" mass="38385">MLESLEVSLAERSYPIHIGRDLGTSLRRCVAADLADGRKLAVITDASVAREQAAFVEHAFGDLPVLVLPSGESTKAFHHLEHCANFLAEVGLDRGGRIFALGGGVIGDLAGFAAASFYRGIGFYQIPTTLLAMVDSSVGGKTGINLTAGKNLVGAFHQPLCVFADLDTLLSLPKREFNAGMAEVIKHGLLADEELFTLLESGPRLEASSEDLPAIIRRNCGIKAGVVSADEREESGQGGRALLNLGHTFGHAIEAVAGYGTYLHGEAIAIGLVLACQFSERLGNIDSATVDRAVPLLQKYDLPVRLRKPLPLDSLLAAVRKDKKSRAGSLRFVALEKIGKAVTVVGIEPGLLEELFVGVGAAQ</sequence>
<dbReference type="PANTHER" id="PTHR43622:SF7">
    <property type="entry name" value="3-DEHYDROQUINATE SYNTHASE, CHLOROPLASTIC"/>
    <property type="match status" value="1"/>
</dbReference>
<comment type="catalytic activity">
    <reaction evidence="1 19">
        <text>7-phospho-2-dehydro-3-deoxy-D-arabino-heptonate = 3-dehydroquinate + phosphate</text>
        <dbReference type="Rhea" id="RHEA:21968"/>
        <dbReference type="ChEBI" id="CHEBI:32364"/>
        <dbReference type="ChEBI" id="CHEBI:43474"/>
        <dbReference type="ChEBI" id="CHEBI:58394"/>
        <dbReference type="EC" id="4.2.3.4"/>
    </reaction>
</comment>
<dbReference type="SUPFAM" id="SSF56796">
    <property type="entry name" value="Dehydroquinate synthase-like"/>
    <property type="match status" value="1"/>
</dbReference>
<evidence type="ECO:0000256" key="9">
    <source>
        <dbReference type="ARBA" id="ARBA00017684"/>
    </source>
</evidence>
<dbReference type="GO" id="GO:0008652">
    <property type="term" value="P:amino acid biosynthetic process"/>
    <property type="evidence" value="ECO:0007669"/>
    <property type="project" value="UniProtKB-KW"/>
</dbReference>
<keyword evidence="11 19" id="KW-0028">Amino-acid biosynthesis</keyword>
<dbReference type="PIRSF" id="PIRSF001455">
    <property type="entry name" value="DHQ_synth"/>
    <property type="match status" value="1"/>
</dbReference>
<feature type="binding site" evidence="19">
    <location>
        <position position="264"/>
    </location>
    <ligand>
        <name>Zn(2+)</name>
        <dbReference type="ChEBI" id="CHEBI:29105"/>
    </ligand>
</feature>
<name>A0A6B2LXT6_9BACT</name>
<comment type="caution">
    <text evidence="22">The sequence shown here is derived from an EMBL/GenBank/DDBJ whole genome shotgun (WGS) entry which is preliminary data.</text>
</comment>
<dbReference type="GO" id="GO:0003856">
    <property type="term" value="F:3-dehydroquinate synthase activity"/>
    <property type="evidence" value="ECO:0007669"/>
    <property type="project" value="UniProtKB-UniRule"/>
</dbReference>
<dbReference type="GO" id="GO:0009423">
    <property type="term" value="P:chorismate biosynthetic process"/>
    <property type="evidence" value="ECO:0007669"/>
    <property type="project" value="UniProtKB-UniRule"/>
</dbReference>
<dbReference type="UniPathway" id="UPA00053">
    <property type="reaction ID" value="UER00085"/>
</dbReference>
<comment type="cofactor">
    <cofactor evidence="19">
        <name>Co(2+)</name>
        <dbReference type="ChEBI" id="CHEBI:48828"/>
    </cofactor>
    <cofactor evidence="19">
        <name>Zn(2+)</name>
        <dbReference type="ChEBI" id="CHEBI:29105"/>
    </cofactor>
    <text evidence="19">Binds 1 divalent metal cation per subunit. Can use either Co(2+) or Zn(2+).</text>
</comment>
<evidence type="ECO:0000256" key="18">
    <source>
        <dbReference type="ARBA" id="ARBA00023285"/>
    </source>
</evidence>
<feature type="binding site" evidence="19">
    <location>
        <position position="150"/>
    </location>
    <ligand>
        <name>NAD(+)</name>
        <dbReference type="ChEBI" id="CHEBI:57540"/>
    </ligand>
</feature>
<evidence type="ECO:0000256" key="7">
    <source>
        <dbReference type="ARBA" id="ARBA00005412"/>
    </source>
</evidence>
<dbReference type="InterPro" id="IPR030963">
    <property type="entry name" value="DHQ_synth_fam"/>
</dbReference>
<dbReference type="AlphaFoldDB" id="A0A6B2LXT6"/>
<feature type="binding site" evidence="19">
    <location>
        <begin position="128"/>
        <end position="129"/>
    </location>
    <ligand>
        <name>NAD(+)</name>
        <dbReference type="ChEBI" id="CHEBI:57540"/>
    </ligand>
</feature>
<feature type="binding site" evidence="19">
    <location>
        <position position="183"/>
    </location>
    <ligand>
        <name>Zn(2+)</name>
        <dbReference type="ChEBI" id="CHEBI:29105"/>
    </ligand>
</feature>
<evidence type="ECO:0000256" key="15">
    <source>
        <dbReference type="ARBA" id="ARBA00023027"/>
    </source>
</evidence>
<dbReference type="PANTHER" id="PTHR43622">
    <property type="entry name" value="3-DEHYDROQUINATE SYNTHASE"/>
    <property type="match status" value="1"/>
</dbReference>
<evidence type="ECO:0000259" key="20">
    <source>
        <dbReference type="Pfam" id="PF01761"/>
    </source>
</evidence>
<evidence type="ECO:0000256" key="5">
    <source>
        <dbReference type="ARBA" id="ARBA00004496"/>
    </source>
</evidence>
<feature type="domain" description="3-dehydroquinate synthase N-terminal" evidence="20">
    <location>
        <begin position="66"/>
        <end position="178"/>
    </location>
</feature>
<evidence type="ECO:0000256" key="14">
    <source>
        <dbReference type="ARBA" id="ARBA00022833"/>
    </source>
</evidence>
<organism evidence="22 23">
    <name type="scientific">Oceanipulchritudo coccoides</name>
    <dbReference type="NCBI Taxonomy" id="2706888"/>
    <lineage>
        <taxon>Bacteria</taxon>
        <taxon>Pseudomonadati</taxon>
        <taxon>Verrucomicrobiota</taxon>
        <taxon>Opitutia</taxon>
        <taxon>Puniceicoccales</taxon>
        <taxon>Oceanipulchritudinaceae</taxon>
        <taxon>Oceanipulchritudo</taxon>
    </lineage>
</organism>
<feature type="binding site" evidence="19">
    <location>
        <position position="141"/>
    </location>
    <ligand>
        <name>NAD(+)</name>
        <dbReference type="ChEBI" id="CHEBI:57540"/>
    </ligand>
</feature>
<gene>
    <name evidence="19 22" type="primary">aroB</name>
    <name evidence="22" type="ORF">G0Q06_00050</name>
</gene>
<keyword evidence="10 19" id="KW-0963">Cytoplasm</keyword>
<dbReference type="EMBL" id="JAAGNX010000001">
    <property type="protein sequence ID" value="NDV60836.1"/>
    <property type="molecule type" value="Genomic_DNA"/>
</dbReference>
<evidence type="ECO:0000256" key="10">
    <source>
        <dbReference type="ARBA" id="ARBA00022490"/>
    </source>
</evidence>
<feature type="binding site" evidence="19">
    <location>
        <begin position="70"/>
        <end position="75"/>
    </location>
    <ligand>
        <name>NAD(+)</name>
        <dbReference type="ChEBI" id="CHEBI:57540"/>
    </ligand>
</feature>
<feature type="binding site" evidence="19">
    <location>
        <position position="247"/>
    </location>
    <ligand>
        <name>Zn(2+)</name>
        <dbReference type="ChEBI" id="CHEBI:29105"/>
    </ligand>
</feature>
<dbReference type="Gene3D" id="3.40.50.1970">
    <property type="match status" value="1"/>
</dbReference>
<evidence type="ECO:0000256" key="17">
    <source>
        <dbReference type="ARBA" id="ARBA00023239"/>
    </source>
</evidence>
<keyword evidence="12 19" id="KW-0479">Metal-binding</keyword>
<evidence type="ECO:0000256" key="11">
    <source>
        <dbReference type="ARBA" id="ARBA00022605"/>
    </source>
</evidence>
<keyword evidence="17 19" id="KW-0456">Lyase</keyword>
<evidence type="ECO:0000313" key="23">
    <source>
        <dbReference type="Proteomes" id="UP000478417"/>
    </source>
</evidence>
<dbReference type="CDD" id="cd08195">
    <property type="entry name" value="DHQS"/>
    <property type="match status" value="1"/>
</dbReference>
<keyword evidence="18 19" id="KW-0170">Cobalt</keyword>
<evidence type="ECO:0000256" key="2">
    <source>
        <dbReference type="ARBA" id="ARBA00001911"/>
    </source>
</evidence>
<comment type="function">
    <text evidence="4 19">Catalyzes the conversion of 3-deoxy-D-arabino-heptulosonate 7-phosphate (DAHP) to dehydroquinate (DHQ).</text>
</comment>
<dbReference type="GO" id="GO:0000166">
    <property type="term" value="F:nucleotide binding"/>
    <property type="evidence" value="ECO:0007669"/>
    <property type="project" value="UniProtKB-KW"/>
</dbReference>
<feature type="binding site" evidence="19">
    <location>
        <begin position="104"/>
        <end position="108"/>
    </location>
    <ligand>
        <name>NAD(+)</name>
        <dbReference type="ChEBI" id="CHEBI:57540"/>
    </ligand>
</feature>
<evidence type="ECO:0000256" key="3">
    <source>
        <dbReference type="ARBA" id="ARBA00001947"/>
    </source>
</evidence>
<dbReference type="Gene3D" id="1.20.1090.10">
    <property type="entry name" value="Dehydroquinate synthase-like - alpha domain"/>
    <property type="match status" value="1"/>
</dbReference>
<dbReference type="InterPro" id="IPR050071">
    <property type="entry name" value="Dehydroquinate_synthase"/>
</dbReference>
<accession>A0A6B2LXT6</accession>
<comment type="cofactor">
    <cofactor evidence="2 19">
        <name>NAD(+)</name>
        <dbReference type="ChEBI" id="CHEBI:57540"/>
    </cofactor>
</comment>
<keyword evidence="13 19" id="KW-0547">Nucleotide-binding</keyword>
<feature type="domain" description="3-dehydroquinate synthase C-terminal" evidence="21">
    <location>
        <begin position="180"/>
        <end position="325"/>
    </location>
</feature>
<dbReference type="InterPro" id="IPR056179">
    <property type="entry name" value="DHQS_C"/>
</dbReference>
<evidence type="ECO:0000256" key="4">
    <source>
        <dbReference type="ARBA" id="ARBA00003485"/>
    </source>
</evidence>
<evidence type="ECO:0000256" key="6">
    <source>
        <dbReference type="ARBA" id="ARBA00004661"/>
    </source>
</evidence>
<evidence type="ECO:0000256" key="8">
    <source>
        <dbReference type="ARBA" id="ARBA00013031"/>
    </source>
</evidence>
<comment type="subcellular location">
    <subcellularLocation>
        <location evidence="5 19">Cytoplasm</location>
    </subcellularLocation>
</comment>
<evidence type="ECO:0000313" key="22">
    <source>
        <dbReference type="EMBL" id="NDV60836.1"/>
    </source>
</evidence>
<dbReference type="Proteomes" id="UP000478417">
    <property type="component" value="Unassembled WGS sequence"/>
</dbReference>
<dbReference type="FunFam" id="3.40.50.1970:FF:000007">
    <property type="entry name" value="Pentafunctional AROM polypeptide"/>
    <property type="match status" value="1"/>
</dbReference>
<dbReference type="HAMAP" id="MF_00110">
    <property type="entry name" value="DHQ_synthase"/>
    <property type="match status" value="1"/>
</dbReference>
<evidence type="ECO:0000256" key="19">
    <source>
        <dbReference type="HAMAP-Rule" id="MF_00110"/>
    </source>
</evidence>
<dbReference type="GO" id="GO:0009073">
    <property type="term" value="P:aromatic amino acid family biosynthetic process"/>
    <property type="evidence" value="ECO:0007669"/>
    <property type="project" value="UniProtKB-KW"/>
</dbReference>
<keyword evidence="23" id="KW-1185">Reference proteome</keyword>
<comment type="cofactor">
    <cofactor evidence="3">
        <name>Zn(2+)</name>
        <dbReference type="ChEBI" id="CHEBI:29105"/>
    </cofactor>
</comment>
<keyword evidence="14 19" id="KW-0862">Zinc</keyword>
<dbReference type="NCBIfam" id="TIGR01357">
    <property type="entry name" value="aroB"/>
    <property type="match status" value="1"/>
</dbReference>
<evidence type="ECO:0000256" key="12">
    <source>
        <dbReference type="ARBA" id="ARBA00022723"/>
    </source>
</evidence>
<dbReference type="Pfam" id="PF24621">
    <property type="entry name" value="DHQS_C"/>
    <property type="match status" value="1"/>
</dbReference>
<keyword evidence="16 19" id="KW-0057">Aromatic amino acid biosynthesis</keyword>
<dbReference type="EC" id="4.2.3.4" evidence="8 19"/>
<evidence type="ECO:0000256" key="13">
    <source>
        <dbReference type="ARBA" id="ARBA00022741"/>
    </source>
</evidence>
<evidence type="ECO:0000256" key="1">
    <source>
        <dbReference type="ARBA" id="ARBA00001393"/>
    </source>
</evidence>
<comment type="pathway">
    <text evidence="6 19">Metabolic intermediate biosynthesis; chorismate biosynthesis; chorismate from D-erythrose 4-phosphate and phosphoenolpyruvate: step 2/7.</text>
</comment>
<dbReference type="GO" id="GO:0005737">
    <property type="term" value="C:cytoplasm"/>
    <property type="evidence" value="ECO:0007669"/>
    <property type="project" value="UniProtKB-SubCell"/>
</dbReference>
<reference evidence="22 23" key="1">
    <citation type="submission" date="2020-02" db="EMBL/GenBank/DDBJ databases">
        <title>Albibacoteraceae fam. nov., the first described family within the subdivision 4 Verrucomicrobia.</title>
        <authorList>
            <person name="Xi F."/>
        </authorList>
    </citation>
    <scope>NUCLEOTIDE SEQUENCE [LARGE SCALE GENOMIC DNA]</scope>
    <source>
        <strain evidence="22 23">CK1056</strain>
    </source>
</reference>
<dbReference type="InterPro" id="IPR030960">
    <property type="entry name" value="DHQS/DOIS_N"/>
</dbReference>
<evidence type="ECO:0000256" key="16">
    <source>
        <dbReference type="ARBA" id="ARBA00023141"/>
    </source>
</evidence>